<accession>A0A6I6EJD8</accession>
<dbReference type="InterPro" id="IPR017850">
    <property type="entry name" value="Alkaline_phosphatase_core_sf"/>
</dbReference>
<sequence length="269" mass="30859">MNNKIILVILQGLSYGAATLSMGYMNELVKTGEAEFYTVSPENTTLSKPIYEDMFYNTSLYVNAMLNHQVVKIPEKKNIFELARERGLKTGAAAFYWASEAYNKEKINETEFKLEFDEDSNIQYGSFYSDASYPDHSVFSDSEFIRKKYNPNLLLVHAMGIAYAIYKFGLNSQEYYDKVLEIHNTLELVIPMWLEAGYGVIVTTENRLDDKDVWDKEEIVPLWIIGEEFEKTKLGSKVSKIGITEAICDVLNIKKREKFINCNVTGAEF</sequence>
<proteinExistence type="predicted"/>
<evidence type="ECO:0000313" key="2">
    <source>
        <dbReference type="Proteomes" id="UP000422764"/>
    </source>
</evidence>
<gene>
    <name evidence="1" type="ORF">GOM49_01265</name>
</gene>
<dbReference type="Proteomes" id="UP000422764">
    <property type="component" value="Chromosome"/>
</dbReference>
<dbReference type="SUPFAM" id="SSF53649">
    <property type="entry name" value="Alkaline phosphatase-like"/>
    <property type="match status" value="1"/>
</dbReference>
<name>A0A6I6EJD8_9CLOT</name>
<protein>
    <submittedName>
        <fullName evidence="1">Uncharacterized protein</fullName>
    </submittedName>
</protein>
<evidence type="ECO:0000313" key="1">
    <source>
        <dbReference type="EMBL" id="QGU93942.1"/>
    </source>
</evidence>
<reference evidence="1 2" key="1">
    <citation type="submission" date="2019-12" db="EMBL/GenBank/DDBJ databases">
        <title>Genome sequenceing of Clostridium bovifaecis.</title>
        <authorList>
            <person name="Yao Y."/>
        </authorList>
    </citation>
    <scope>NUCLEOTIDE SEQUENCE [LARGE SCALE GENOMIC DNA]</scope>
    <source>
        <strain evidence="1 2">BXX</strain>
    </source>
</reference>
<dbReference type="EMBL" id="CP046522">
    <property type="protein sequence ID" value="QGU93942.1"/>
    <property type="molecule type" value="Genomic_DNA"/>
</dbReference>
<dbReference type="Gene3D" id="3.40.720.10">
    <property type="entry name" value="Alkaline Phosphatase, subunit A"/>
    <property type="match status" value="1"/>
</dbReference>
<organism evidence="1 2">
    <name type="scientific">Clostridium bovifaecis</name>
    <dbReference type="NCBI Taxonomy" id="2184719"/>
    <lineage>
        <taxon>Bacteria</taxon>
        <taxon>Bacillati</taxon>
        <taxon>Bacillota</taxon>
        <taxon>Clostridia</taxon>
        <taxon>Eubacteriales</taxon>
        <taxon>Clostridiaceae</taxon>
        <taxon>Clostridium</taxon>
    </lineage>
</organism>
<dbReference type="AlphaFoldDB" id="A0A6I6EJD8"/>
<keyword evidence="2" id="KW-1185">Reference proteome</keyword>